<dbReference type="RefSeq" id="WP_128213140.1">
    <property type="nucleotide sequence ID" value="NZ_CP025746.1"/>
</dbReference>
<dbReference type="InterPro" id="IPR036390">
    <property type="entry name" value="WH_DNA-bd_sf"/>
</dbReference>
<evidence type="ECO:0000313" key="6">
    <source>
        <dbReference type="Proteomes" id="UP000286268"/>
    </source>
</evidence>
<protein>
    <submittedName>
        <fullName evidence="5">MarR family transcriptional regulator</fullName>
    </submittedName>
</protein>
<proteinExistence type="predicted"/>
<dbReference type="Gene3D" id="1.10.10.10">
    <property type="entry name" value="Winged helix-like DNA-binding domain superfamily/Winged helix DNA-binding domain"/>
    <property type="match status" value="1"/>
</dbReference>
<evidence type="ECO:0000256" key="1">
    <source>
        <dbReference type="ARBA" id="ARBA00023015"/>
    </source>
</evidence>
<dbReference type="SUPFAM" id="SSF46785">
    <property type="entry name" value="Winged helix' DNA-binding domain"/>
    <property type="match status" value="1"/>
</dbReference>
<dbReference type="InterPro" id="IPR036388">
    <property type="entry name" value="WH-like_DNA-bd_sf"/>
</dbReference>
<dbReference type="OrthoDB" id="2352979at2"/>
<feature type="domain" description="HTH marR-type" evidence="4">
    <location>
        <begin position="9"/>
        <end position="143"/>
    </location>
</feature>
<gene>
    <name evidence="5" type="ORF">C1I91_12285</name>
</gene>
<dbReference type="Proteomes" id="UP000286268">
    <property type="component" value="Chromosome"/>
</dbReference>
<evidence type="ECO:0000256" key="2">
    <source>
        <dbReference type="ARBA" id="ARBA00023125"/>
    </source>
</evidence>
<dbReference type="PANTHER" id="PTHR42756:SF1">
    <property type="entry name" value="TRANSCRIPTIONAL REPRESSOR OF EMRAB OPERON"/>
    <property type="match status" value="1"/>
</dbReference>
<name>A0A3R5QU17_9CLOT</name>
<keyword evidence="2" id="KW-0238">DNA-binding</keyword>
<keyword evidence="3" id="KW-0804">Transcription</keyword>
<evidence type="ECO:0000313" key="5">
    <source>
        <dbReference type="EMBL" id="QAA32353.1"/>
    </source>
</evidence>
<dbReference type="PANTHER" id="PTHR42756">
    <property type="entry name" value="TRANSCRIPTIONAL REGULATOR, MARR"/>
    <property type="match status" value="1"/>
</dbReference>
<keyword evidence="1" id="KW-0805">Transcription regulation</keyword>
<dbReference type="EMBL" id="CP025746">
    <property type="protein sequence ID" value="QAA32353.1"/>
    <property type="molecule type" value="Genomic_DNA"/>
</dbReference>
<sequence length="145" mass="15975">MDNIKIGQATEVVQSFMMISKALAKYTQQNAANLGLTLQQIGILNTVYATPLISFEQITEQLLISESVATISIEELIKLGLVEQKSSQEDISENNFSITDKGKEISKKSIQNPSSYLAMASALEKLSAKDIDTLLRIHKEICNVL</sequence>
<dbReference type="GO" id="GO:0003700">
    <property type="term" value="F:DNA-binding transcription factor activity"/>
    <property type="evidence" value="ECO:0007669"/>
    <property type="project" value="InterPro"/>
</dbReference>
<evidence type="ECO:0000259" key="4">
    <source>
        <dbReference type="PROSITE" id="PS50995"/>
    </source>
</evidence>
<dbReference type="GO" id="GO:0003677">
    <property type="term" value="F:DNA binding"/>
    <property type="evidence" value="ECO:0007669"/>
    <property type="project" value="UniProtKB-KW"/>
</dbReference>
<dbReference type="InterPro" id="IPR000835">
    <property type="entry name" value="HTH_MarR-typ"/>
</dbReference>
<organism evidence="5 6">
    <name type="scientific">Clostridium manihotivorum</name>
    <dbReference type="NCBI Taxonomy" id="2320868"/>
    <lineage>
        <taxon>Bacteria</taxon>
        <taxon>Bacillati</taxon>
        <taxon>Bacillota</taxon>
        <taxon>Clostridia</taxon>
        <taxon>Eubacteriales</taxon>
        <taxon>Clostridiaceae</taxon>
        <taxon>Clostridium</taxon>
    </lineage>
</organism>
<dbReference type="Pfam" id="PF12802">
    <property type="entry name" value="MarR_2"/>
    <property type="match status" value="1"/>
</dbReference>
<dbReference type="AlphaFoldDB" id="A0A3R5QU17"/>
<keyword evidence="6" id="KW-1185">Reference proteome</keyword>
<evidence type="ECO:0000256" key="3">
    <source>
        <dbReference type="ARBA" id="ARBA00023163"/>
    </source>
</evidence>
<dbReference type="PROSITE" id="PS50995">
    <property type="entry name" value="HTH_MARR_2"/>
    <property type="match status" value="1"/>
</dbReference>
<reference evidence="5 6" key="1">
    <citation type="submission" date="2018-01" db="EMBL/GenBank/DDBJ databases">
        <title>Genome Sequencing and Assembly of Anaerobacter polyendosporus strain CT4.</title>
        <authorList>
            <person name="Tachaapaikoon C."/>
            <person name="Sutheeworapong S."/>
            <person name="Jenjaroenpun P."/>
            <person name="Wongsurawat T."/>
            <person name="Nookeaw I."/>
            <person name="Cheawchanlertfa P."/>
            <person name="Kosugi A."/>
            <person name="Cheevadhanarak S."/>
            <person name="Ratanakhanokchai K."/>
        </authorList>
    </citation>
    <scope>NUCLEOTIDE SEQUENCE [LARGE SCALE GENOMIC DNA]</scope>
    <source>
        <strain evidence="5 6">CT4</strain>
    </source>
</reference>
<dbReference type="KEGG" id="cmah:C1I91_12285"/>
<dbReference type="SMART" id="SM00347">
    <property type="entry name" value="HTH_MARR"/>
    <property type="match status" value="1"/>
</dbReference>
<accession>A0A3R5QU17</accession>